<dbReference type="Proteomes" id="UP001201873">
    <property type="component" value="Unassembled WGS sequence"/>
</dbReference>
<gene>
    <name evidence="1" type="ORF">MXD59_23570</name>
</gene>
<protein>
    <submittedName>
        <fullName evidence="1">Uncharacterized protein</fullName>
    </submittedName>
</protein>
<dbReference type="EMBL" id="JALKFT010000041">
    <property type="protein sequence ID" value="MCK9878706.1"/>
    <property type="molecule type" value="Genomic_DNA"/>
</dbReference>
<evidence type="ECO:0000313" key="1">
    <source>
        <dbReference type="EMBL" id="MCK9878706.1"/>
    </source>
</evidence>
<proteinExistence type="predicted"/>
<evidence type="ECO:0000313" key="2">
    <source>
        <dbReference type="Proteomes" id="UP001201873"/>
    </source>
</evidence>
<keyword evidence="2" id="KW-1185">Reference proteome</keyword>
<organism evidence="1 2">
    <name type="scientific">Frankia umida</name>
    <dbReference type="NCBI Taxonomy" id="573489"/>
    <lineage>
        <taxon>Bacteria</taxon>
        <taxon>Bacillati</taxon>
        <taxon>Actinomycetota</taxon>
        <taxon>Actinomycetes</taxon>
        <taxon>Frankiales</taxon>
        <taxon>Frankiaceae</taxon>
        <taxon>Frankia</taxon>
    </lineage>
</organism>
<accession>A0ABT0K4R9</accession>
<dbReference type="RefSeq" id="WP_248826791.1">
    <property type="nucleotide sequence ID" value="NZ_JALKFT010000041.1"/>
</dbReference>
<comment type="caution">
    <text evidence="1">The sequence shown here is derived from an EMBL/GenBank/DDBJ whole genome shotgun (WGS) entry which is preliminary data.</text>
</comment>
<reference evidence="1 2" key="1">
    <citation type="submission" date="2022-04" db="EMBL/GenBank/DDBJ databases">
        <title>Genome diversity in the genus Frankia.</title>
        <authorList>
            <person name="Carlos-Shanley C."/>
            <person name="Hahn D."/>
        </authorList>
    </citation>
    <scope>NUCLEOTIDE SEQUENCE [LARGE SCALE GENOMIC DNA]</scope>
    <source>
        <strain evidence="1 2">Ag45/Mut15</strain>
    </source>
</reference>
<sequence length="200" mass="22152">MTTELRVPTLLETTMPVYHFHERHSRVLPADPRHVWDALTGLTLDHLAVARPLVILRHLGSREMPTARPLLTEGPITLVAVQAPHYALGASIARPWQRTSSRVEVSSIEDFTAFDDAGWVKYLTDFHVHSGPAGTILSTETRGYSTDRATRIRFAFYWAAIRAGSGLVRRDILATADRLSRTAATSRTAAMVTRPDSPAT</sequence>
<name>A0ABT0K4R9_9ACTN</name>